<evidence type="ECO:0000256" key="1">
    <source>
        <dbReference type="ARBA" id="ARBA00012528"/>
    </source>
</evidence>
<dbReference type="Gene3D" id="3.30.70.270">
    <property type="match status" value="1"/>
</dbReference>
<proteinExistence type="predicted"/>
<protein>
    <recommendedName>
        <fullName evidence="1">diguanylate cyclase</fullName>
        <ecNumber evidence="1">2.7.7.65</ecNumber>
    </recommendedName>
</protein>
<dbReference type="CDD" id="cd01949">
    <property type="entry name" value="GGDEF"/>
    <property type="match status" value="1"/>
</dbReference>
<dbReference type="InterPro" id="IPR000160">
    <property type="entry name" value="GGDEF_dom"/>
</dbReference>
<dbReference type="InterPro" id="IPR050469">
    <property type="entry name" value="Diguanylate_Cyclase"/>
</dbReference>
<reference evidence="5 6" key="1">
    <citation type="submission" date="2021-10" db="EMBL/GenBank/DDBJ databases">
        <title>Draft genome of Aestuariibacter halophilus JC2043.</title>
        <authorList>
            <person name="Emsley S.A."/>
            <person name="Pfannmuller K.M."/>
            <person name="Ushijima B."/>
            <person name="Saw J.H."/>
            <person name="Videau P."/>
        </authorList>
    </citation>
    <scope>NUCLEOTIDE SEQUENCE [LARGE SCALE GENOMIC DNA]</scope>
    <source>
        <strain evidence="5 6">JC2043</strain>
    </source>
</reference>
<dbReference type="NCBIfam" id="TIGR00254">
    <property type="entry name" value="GGDEF"/>
    <property type="match status" value="1"/>
</dbReference>
<dbReference type="EMBL" id="JAJEWP010000004">
    <property type="protein sequence ID" value="MCC2617449.1"/>
    <property type="molecule type" value="Genomic_DNA"/>
</dbReference>
<feature type="transmembrane region" description="Helical" evidence="3">
    <location>
        <begin position="12"/>
        <end position="33"/>
    </location>
</feature>
<comment type="catalytic activity">
    <reaction evidence="2">
        <text>2 GTP = 3',3'-c-di-GMP + 2 diphosphate</text>
        <dbReference type="Rhea" id="RHEA:24898"/>
        <dbReference type="ChEBI" id="CHEBI:33019"/>
        <dbReference type="ChEBI" id="CHEBI:37565"/>
        <dbReference type="ChEBI" id="CHEBI:58805"/>
        <dbReference type="EC" id="2.7.7.65"/>
    </reaction>
</comment>
<evidence type="ECO:0000313" key="5">
    <source>
        <dbReference type="EMBL" id="MCC2617449.1"/>
    </source>
</evidence>
<dbReference type="InterPro" id="IPR043128">
    <property type="entry name" value="Rev_trsase/Diguanyl_cyclase"/>
</dbReference>
<dbReference type="InterPro" id="IPR029787">
    <property type="entry name" value="Nucleotide_cyclase"/>
</dbReference>
<sequence length="323" mass="35865">MLSKPRQIDEYILLTLSGATAVALTPFAIYRIWTHEWNVAILDSAAVLLAAVLWTHVWRTGQTLWAGRILASLCLIVAIITLLLRGAEQILWVYPALTATFFLIPPRIAAVMATILLAVATIILWPELTQVKAAEFLVSSIATMMFSFAFADRMRDQHKRLELLANQDALTGAGNRHAMEKKLLDVMAFQRRNQDTPASLIILDLDRFKTINDTHGHGVGDAVLIELVKTISGRIRSTDTVFRFGGEEFVVIAENTSLPDASVLAEELCCAVRNNPYLREYHVTVSIGTAQFKPSESAFEWLGRADKAMYRAKESGRDGCFTG</sequence>
<dbReference type="PANTHER" id="PTHR45138">
    <property type="entry name" value="REGULATORY COMPONENTS OF SENSORY TRANSDUCTION SYSTEM"/>
    <property type="match status" value="1"/>
</dbReference>
<evidence type="ECO:0000259" key="4">
    <source>
        <dbReference type="PROSITE" id="PS50887"/>
    </source>
</evidence>
<keyword evidence="3" id="KW-1133">Transmembrane helix</keyword>
<evidence type="ECO:0000313" key="6">
    <source>
        <dbReference type="Proteomes" id="UP001520878"/>
    </source>
</evidence>
<evidence type="ECO:0000256" key="3">
    <source>
        <dbReference type="SAM" id="Phobius"/>
    </source>
</evidence>
<organism evidence="5 6">
    <name type="scientific">Fluctibacter halophilus</name>
    <dbReference type="NCBI Taxonomy" id="226011"/>
    <lineage>
        <taxon>Bacteria</taxon>
        <taxon>Pseudomonadati</taxon>
        <taxon>Pseudomonadota</taxon>
        <taxon>Gammaproteobacteria</taxon>
        <taxon>Alteromonadales</taxon>
        <taxon>Alteromonadaceae</taxon>
        <taxon>Fluctibacter</taxon>
    </lineage>
</organism>
<feature type="transmembrane region" description="Helical" evidence="3">
    <location>
        <begin position="131"/>
        <end position="151"/>
    </location>
</feature>
<dbReference type="EC" id="2.7.7.65" evidence="1"/>
<evidence type="ECO:0000256" key="2">
    <source>
        <dbReference type="ARBA" id="ARBA00034247"/>
    </source>
</evidence>
<comment type="caution">
    <text evidence="5">The sequence shown here is derived from an EMBL/GenBank/DDBJ whole genome shotgun (WGS) entry which is preliminary data.</text>
</comment>
<dbReference type="SMART" id="SM00267">
    <property type="entry name" value="GGDEF"/>
    <property type="match status" value="1"/>
</dbReference>
<keyword evidence="3" id="KW-0472">Membrane</keyword>
<name>A0ABS8GAI2_9ALTE</name>
<feature type="domain" description="GGDEF" evidence="4">
    <location>
        <begin position="196"/>
        <end position="323"/>
    </location>
</feature>
<dbReference type="SUPFAM" id="SSF55073">
    <property type="entry name" value="Nucleotide cyclase"/>
    <property type="match status" value="1"/>
</dbReference>
<keyword evidence="3" id="KW-0812">Transmembrane</keyword>
<dbReference type="Pfam" id="PF00990">
    <property type="entry name" value="GGDEF"/>
    <property type="match status" value="1"/>
</dbReference>
<dbReference type="Proteomes" id="UP001520878">
    <property type="component" value="Unassembled WGS sequence"/>
</dbReference>
<accession>A0ABS8GAI2</accession>
<keyword evidence="6" id="KW-1185">Reference proteome</keyword>
<dbReference type="PANTHER" id="PTHR45138:SF9">
    <property type="entry name" value="DIGUANYLATE CYCLASE DGCM-RELATED"/>
    <property type="match status" value="1"/>
</dbReference>
<feature type="transmembrane region" description="Helical" evidence="3">
    <location>
        <begin position="40"/>
        <end position="58"/>
    </location>
</feature>
<dbReference type="RefSeq" id="WP_229161613.1">
    <property type="nucleotide sequence ID" value="NZ_JAJEWP010000004.1"/>
</dbReference>
<feature type="transmembrane region" description="Helical" evidence="3">
    <location>
        <begin position="64"/>
        <end position="84"/>
    </location>
</feature>
<gene>
    <name evidence="5" type="ORF">LJ739_14445</name>
</gene>
<feature type="transmembrane region" description="Helical" evidence="3">
    <location>
        <begin position="96"/>
        <end position="125"/>
    </location>
</feature>
<dbReference type="PROSITE" id="PS50887">
    <property type="entry name" value="GGDEF"/>
    <property type="match status" value="1"/>
</dbReference>